<sequence>MSSVQIYDTTLRDGSQAEGISFSCEDKIKIALSLDKIGFHYIEGGWPGSNPKDLDFFSLIRSHSLKNAKLAAFGSTRKASLAAENDPSILAILDSGVQVATIFGKSWDFHVREALGTTLEGNLAMIRDTVAFLKSKGLEVFYDAEHFFDGCKANLAYALKTIEAAQEGGASTIILCDTNGGSLPLEIKEFVELAAGRLSLPLGIHAHNDGDLAVANSLVAVQAGAVQVHGTVNGYGERCGNANLCSIIPNLTFKCGLETIPRENLAHLTELSRFVSEVANVHPDTRQPYVGMSAFTHKGGVHVSALLKDYRSYEHLPPELVGNRRRVLVSELSGMSNMLYKYKELNLQVDKQSPEGKRVLEEIKNLENQGYQFEGAEGSFELLLKKAYNGYIEPFTLEALRLMIDVKQDGTAYSEAIIKMRVGDRVVHTAAEGNGPVNALDNALRKALESFYPCIRSMRLTDYKVRVLDEKDGTGAMVRVHIETGDGHSSWGTVGVSENIIEASWQALADSLAYGLLKGDNLEQKKDDKEE</sequence>
<dbReference type="Proteomes" id="UP000297597">
    <property type="component" value="Unassembled WGS sequence"/>
</dbReference>
<accession>A0A4Y7RWP8</accession>
<organism evidence="11 12">
    <name type="scientific">Pelotomaculum propionicicum</name>
    <dbReference type="NCBI Taxonomy" id="258475"/>
    <lineage>
        <taxon>Bacteria</taxon>
        <taxon>Bacillati</taxon>
        <taxon>Bacillota</taxon>
        <taxon>Clostridia</taxon>
        <taxon>Eubacteriales</taxon>
        <taxon>Desulfotomaculaceae</taxon>
        <taxon>Pelotomaculum</taxon>
    </lineage>
</organism>
<evidence type="ECO:0000256" key="4">
    <source>
        <dbReference type="ARBA" id="ARBA00022624"/>
    </source>
</evidence>
<dbReference type="UniPathway" id="UPA00047">
    <property type="reaction ID" value="UER00066"/>
</dbReference>
<dbReference type="Pfam" id="PF22617">
    <property type="entry name" value="HCS_D2"/>
    <property type="match status" value="1"/>
</dbReference>
<dbReference type="PANTHER" id="PTHR43538">
    <property type="entry name" value="ALPHA-IPM SYNTHASE/HOMOCITRATE SYNTHASE"/>
    <property type="match status" value="1"/>
</dbReference>
<protein>
    <recommendedName>
        <fullName evidence="8">Citramalate synthase</fullName>
        <ecNumber evidence="8">2.3.3.21</ecNumber>
    </recommendedName>
</protein>
<dbReference type="AlphaFoldDB" id="A0A4Y7RWP8"/>
<evidence type="ECO:0000256" key="5">
    <source>
        <dbReference type="ARBA" id="ARBA00022679"/>
    </source>
</evidence>
<evidence type="ECO:0000313" key="12">
    <source>
        <dbReference type="Proteomes" id="UP000297597"/>
    </source>
</evidence>
<comment type="pathway">
    <text evidence="1">Amino-acid biosynthesis; L-isoleucine biosynthesis; 2-oxobutanoate from pyruvate: step 1/3.</text>
</comment>
<evidence type="ECO:0000256" key="1">
    <source>
        <dbReference type="ARBA" id="ARBA00004743"/>
    </source>
</evidence>
<evidence type="ECO:0000259" key="10">
    <source>
        <dbReference type="PROSITE" id="PS50991"/>
    </source>
</evidence>
<dbReference type="RefSeq" id="WP_134212367.1">
    <property type="nucleotide sequence ID" value="NZ_QFFZ01000003.1"/>
</dbReference>
<dbReference type="GO" id="GO:0003852">
    <property type="term" value="F:2-isopropylmalate synthase activity"/>
    <property type="evidence" value="ECO:0007669"/>
    <property type="project" value="InterPro"/>
</dbReference>
<dbReference type="Gene3D" id="3.20.20.70">
    <property type="entry name" value="Aldolase class I"/>
    <property type="match status" value="1"/>
</dbReference>
<dbReference type="OrthoDB" id="9804858at2"/>
<dbReference type="NCBIfam" id="TIGR00977">
    <property type="entry name" value="citramal_synth"/>
    <property type="match status" value="1"/>
</dbReference>
<dbReference type="InterPro" id="IPR054691">
    <property type="entry name" value="LeuA/HCS_post-cat"/>
</dbReference>
<dbReference type="InterPro" id="IPR005675">
    <property type="entry name" value="Citramal_synthase"/>
</dbReference>
<keyword evidence="3" id="KW-0028">Amino-acid biosynthesis</keyword>
<keyword evidence="6" id="KW-0100">Branched-chain amino acid biosynthesis</keyword>
<dbReference type="InterPro" id="IPR013785">
    <property type="entry name" value="Aldolase_TIM"/>
</dbReference>
<dbReference type="SUPFAM" id="SSF51569">
    <property type="entry name" value="Aldolase"/>
    <property type="match status" value="1"/>
</dbReference>
<dbReference type="CDD" id="cd07941">
    <property type="entry name" value="DRE_TIM_LeuA3"/>
    <property type="match status" value="1"/>
</dbReference>
<evidence type="ECO:0000256" key="6">
    <source>
        <dbReference type="ARBA" id="ARBA00023304"/>
    </source>
</evidence>
<evidence type="ECO:0000256" key="3">
    <source>
        <dbReference type="ARBA" id="ARBA00022605"/>
    </source>
</evidence>
<keyword evidence="12" id="KW-1185">Reference proteome</keyword>
<keyword evidence="5 9" id="KW-0808">Transferase</keyword>
<dbReference type="EC" id="2.3.3.21" evidence="8"/>
<proteinExistence type="inferred from homology"/>
<evidence type="ECO:0000313" key="11">
    <source>
        <dbReference type="EMBL" id="TEB13190.1"/>
    </source>
</evidence>
<dbReference type="Gene3D" id="3.30.160.270">
    <property type="match status" value="1"/>
</dbReference>
<dbReference type="InterPro" id="IPR002034">
    <property type="entry name" value="AIPM/Hcit_synth_CS"/>
</dbReference>
<evidence type="ECO:0000256" key="9">
    <source>
        <dbReference type="RuleBase" id="RU003523"/>
    </source>
</evidence>
<dbReference type="GO" id="GO:0009098">
    <property type="term" value="P:L-leucine biosynthetic process"/>
    <property type="evidence" value="ECO:0007669"/>
    <property type="project" value="InterPro"/>
</dbReference>
<dbReference type="PANTHER" id="PTHR43538:SF1">
    <property type="entry name" value="(R)-CITRAMALATE SYNTHASE"/>
    <property type="match status" value="1"/>
</dbReference>
<evidence type="ECO:0000256" key="2">
    <source>
        <dbReference type="ARBA" id="ARBA00006154"/>
    </source>
</evidence>
<dbReference type="InterPro" id="IPR013709">
    <property type="entry name" value="2-isopropylmalate_synth_dimer"/>
</dbReference>
<dbReference type="SUPFAM" id="SSF110921">
    <property type="entry name" value="2-isopropylmalate synthase LeuA, allosteric (dimerisation) domain"/>
    <property type="match status" value="1"/>
</dbReference>
<dbReference type="InterPro" id="IPR000891">
    <property type="entry name" value="PYR_CT"/>
</dbReference>
<evidence type="ECO:0000256" key="7">
    <source>
        <dbReference type="ARBA" id="ARBA00048263"/>
    </source>
</evidence>
<evidence type="ECO:0000256" key="8">
    <source>
        <dbReference type="NCBIfam" id="TIGR00977"/>
    </source>
</evidence>
<keyword evidence="4" id="KW-0412">Isoleucine biosynthesis</keyword>
<dbReference type="GO" id="GO:0043714">
    <property type="term" value="F:(R)-citramalate synthase activity"/>
    <property type="evidence" value="ECO:0007669"/>
    <property type="project" value="UniProtKB-UniRule"/>
</dbReference>
<dbReference type="InterPro" id="IPR036230">
    <property type="entry name" value="LeuA_allosteric_dom_sf"/>
</dbReference>
<dbReference type="Pfam" id="PF00682">
    <property type="entry name" value="HMGL-like"/>
    <property type="match status" value="1"/>
</dbReference>
<dbReference type="GO" id="GO:0009097">
    <property type="term" value="P:isoleucine biosynthetic process"/>
    <property type="evidence" value="ECO:0007669"/>
    <property type="project" value="UniProtKB-UniRule"/>
</dbReference>
<comment type="catalytic activity">
    <reaction evidence="7">
        <text>pyruvate + acetyl-CoA + H2O = (3R)-citramalate + CoA + H(+)</text>
        <dbReference type="Rhea" id="RHEA:19045"/>
        <dbReference type="ChEBI" id="CHEBI:15361"/>
        <dbReference type="ChEBI" id="CHEBI:15377"/>
        <dbReference type="ChEBI" id="CHEBI:15378"/>
        <dbReference type="ChEBI" id="CHEBI:30934"/>
        <dbReference type="ChEBI" id="CHEBI:57287"/>
        <dbReference type="ChEBI" id="CHEBI:57288"/>
        <dbReference type="EC" id="2.3.3.21"/>
    </reaction>
</comment>
<dbReference type="SMART" id="SM00917">
    <property type="entry name" value="LeuA_dimer"/>
    <property type="match status" value="1"/>
</dbReference>
<keyword evidence="11" id="KW-0012">Acyltransferase</keyword>
<reference evidence="11 12" key="1">
    <citation type="journal article" date="2018" name="Environ. Microbiol.">
        <title>Novel energy conservation strategies and behaviour of Pelotomaculum schinkii driving syntrophic propionate catabolism.</title>
        <authorList>
            <person name="Hidalgo-Ahumada C.A.P."/>
            <person name="Nobu M.K."/>
            <person name="Narihiro T."/>
            <person name="Tamaki H."/>
            <person name="Liu W.T."/>
            <person name="Kamagata Y."/>
            <person name="Stams A.J.M."/>
            <person name="Imachi H."/>
            <person name="Sousa D.Z."/>
        </authorList>
    </citation>
    <scope>NUCLEOTIDE SEQUENCE [LARGE SCALE GENOMIC DNA]</scope>
    <source>
        <strain evidence="11 12">MGP</strain>
    </source>
</reference>
<comment type="caution">
    <text evidence="11">The sequence shown here is derived from an EMBL/GenBank/DDBJ whole genome shotgun (WGS) entry which is preliminary data.</text>
</comment>
<name>A0A4Y7RWP8_9FIRM</name>
<dbReference type="Gene3D" id="1.10.238.260">
    <property type="match status" value="1"/>
</dbReference>
<feature type="domain" description="Pyruvate carboxyltransferase" evidence="10">
    <location>
        <begin position="4"/>
        <end position="272"/>
    </location>
</feature>
<gene>
    <name evidence="11" type="primary">cimA</name>
    <name evidence="11" type="ORF">Pmgp_00486</name>
</gene>
<comment type="similarity">
    <text evidence="2 9">Belongs to the alpha-IPM synthase/homocitrate synthase family.</text>
</comment>
<dbReference type="Pfam" id="PF08502">
    <property type="entry name" value="LeuA_dimer"/>
    <property type="match status" value="1"/>
</dbReference>
<dbReference type="PROSITE" id="PS00815">
    <property type="entry name" value="AIPM_HOMOCIT_SYNTH_1"/>
    <property type="match status" value="1"/>
</dbReference>
<dbReference type="EMBL" id="QFFZ01000003">
    <property type="protein sequence ID" value="TEB13190.1"/>
    <property type="molecule type" value="Genomic_DNA"/>
</dbReference>
<dbReference type="PROSITE" id="PS50991">
    <property type="entry name" value="PYR_CT"/>
    <property type="match status" value="1"/>
</dbReference>